<sequence length="74" mass="8055">MKFLWVLGVRICLETCHDPVPDPDRPLIGEGIHHLRWDTGIAGGAEETEADLLILPTLTAASVEPLNEMHTNAG</sequence>
<feature type="chain" id="PRO_5032508964" evidence="1">
    <location>
        <begin position="17"/>
        <end position="74"/>
    </location>
</feature>
<evidence type="ECO:0000313" key="3">
    <source>
        <dbReference type="Proteomes" id="UP000634136"/>
    </source>
</evidence>
<feature type="signal peptide" evidence="1">
    <location>
        <begin position="1"/>
        <end position="16"/>
    </location>
</feature>
<organism evidence="2 3">
    <name type="scientific">Senna tora</name>
    <dbReference type="NCBI Taxonomy" id="362788"/>
    <lineage>
        <taxon>Eukaryota</taxon>
        <taxon>Viridiplantae</taxon>
        <taxon>Streptophyta</taxon>
        <taxon>Embryophyta</taxon>
        <taxon>Tracheophyta</taxon>
        <taxon>Spermatophyta</taxon>
        <taxon>Magnoliopsida</taxon>
        <taxon>eudicotyledons</taxon>
        <taxon>Gunneridae</taxon>
        <taxon>Pentapetalae</taxon>
        <taxon>rosids</taxon>
        <taxon>fabids</taxon>
        <taxon>Fabales</taxon>
        <taxon>Fabaceae</taxon>
        <taxon>Caesalpinioideae</taxon>
        <taxon>Cassia clade</taxon>
        <taxon>Senna</taxon>
    </lineage>
</organism>
<reference evidence="2" key="1">
    <citation type="submission" date="2020-09" db="EMBL/GenBank/DDBJ databases">
        <title>Genome-Enabled Discovery of Anthraquinone Biosynthesis in Senna tora.</title>
        <authorList>
            <person name="Kang S.-H."/>
            <person name="Pandey R.P."/>
            <person name="Lee C.-M."/>
            <person name="Sim J.-S."/>
            <person name="Jeong J.-T."/>
            <person name="Choi B.-S."/>
            <person name="Jung M."/>
            <person name="Ginzburg D."/>
            <person name="Zhao K."/>
            <person name="Won S.Y."/>
            <person name="Oh T.-J."/>
            <person name="Yu Y."/>
            <person name="Kim N.-H."/>
            <person name="Lee O.R."/>
            <person name="Lee T.-H."/>
            <person name="Bashyal P."/>
            <person name="Kim T.-S."/>
            <person name="Lee W.-H."/>
            <person name="Kawkins C."/>
            <person name="Kim C.-K."/>
            <person name="Kim J.S."/>
            <person name="Ahn B.O."/>
            <person name="Rhee S.Y."/>
            <person name="Sohng J.K."/>
        </authorList>
    </citation>
    <scope>NUCLEOTIDE SEQUENCE</scope>
    <source>
        <tissue evidence="2">Leaf</tissue>
    </source>
</reference>
<dbReference type="EMBL" id="JAAIUW010000013">
    <property type="protein sequence ID" value="KAF7803636.1"/>
    <property type="molecule type" value="Genomic_DNA"/>
</dbReference>
<keyword evidence="3" id="KW-1185">Reference proteome</keyword>
<keyword evidence="1" id="KW-0732">Signal</keyword>
<name>A0A834SHQ7_9FABA</name>
<gene>
    <name evidence="2" type="ORF">G2W53_042747</name>
</gene>
<evidence type="ECO:0000313" key="2">
    <source>
        <dbReference type="EMBL" id="KAF7803636.1"/>
    </source>
</evidence>
<evidence type="ECO:0000256" key="1">
    <source>
        <dbReference type="SAM" id="SignalP"/>
    </source>
</evidence>
<protein>
    <submittedName>
        <fullName evidence="2">Uncharacterized protein</fullName>
    </submittedName>
</protein>
<proteinExistence type="predicted"/>
<dbReference type="AlphaFoldDB" id="A0A834SHQ7"/>
<dbReference type="Proteomes" id="UP000634136">
    <property type="component" value="Unassembled WGS sequence"/>
</dbReference>
<accession>A0A834SHQ7</accession>
<comment type="caution">
    <text evidence="2">The sequence shown here is derived from an EMBL/GenBank/DDBJ whole genome shotgun (WGS) entry which is preliminary data.</text>
</comment>